<feature type="compositionally biased region" description="Basic and acidic residues" evidence="1">
    <location>
        <begin position="1579"/>
        <end position="1591"/>
    </location>
</feature>
<dbReference type="InterPro" id="IPR016024">
    <property type="entry name" value="ARM-type_fold"/>
</dbReference>
<accession>A0A7R9XQU7</accession>
<protein>
    <recommendedName>
        <fullName evidence="5">Armadillo-type fold</fullName>
    </recommendedName>
</protein>
<feature type="transmembrane region" description="Helical" evidence="2">
    <location>
        <begin position="723"/>
        <end position="740"/>
    </location>
</feature>
<evidence type="ECO:0000313" key="4">
    <source>
        <dbReference type="EMBL" id="CAD8223044.1"/>
    </source>
</evidence>
<proteinExistence type="predicted"/>
<reference evidence="4" key="1">
    <citation type="submission" date="2021-01" db="EMBL/GenBank/DDBJ databases">
        <authorList>
            <person name="Corre E."/>
            <person name="Pelletier E."/>
            <person name="Niang G."/>
            <person name="Scheremetjew M."/>
            <person name="Finn R."/>
            <person name="Kale V."/>
            <person name="Holt S."/>
            <person name="Cochrane G."/>
            <person name="Meng A."/>
            <person name="Brown T."/>
            <person name="Cohen L."/>
        </authorList>
    </citation>
    <scope>NUCLEOTIDE SEQUENCE</scope>
    <source>
        <strain evidence="4">Clade-A-BCC118000</strain>
    </source>
</reference>
<evidence type="ECO:0008006" key="5">
    <source>
        <dbReference type="Google" id="ProtNLM"/>
    </source>
</evidence>
<keyword evidence="2" id="KW-0812">Transmembrane</keyword>
<feature type="region of interest" description="Disordered" evidence="1">
    <location>
        <begin position="1566"/>
        <end position="1591"/>
    </location>
</feature>
<keyword evidence="2" id="KW-0472">Membrane</keyword>
<feature type="transmembrane region" description="Helical" evidence="2">
    <location>
        <begin position="611"/>
        <end position="630"/>
    </location>
</feature>
<feature type="signal peptide" evidence="3">
    <location>
        <begin position="1"/>
        <end position="17"/>
    </location>
</feature>
<feature type="transmembrane region" description="Helical" evidence="2">
    <location>
        <begin position="563"/>
        <end position="591"/>
    </location>
</feature>
<evidence type="ECO:0000256" key="1">
    <source>
        <dbReference type="SAM" id="MobiDB-lite"/>
    </source>
</evidence>
<feature type="compositionally biased region" description="Basic and acidic residues" evidence="1">
    <location>
        <begin position="1452"/>
        <end position="1462"/>
    </location>
</feature>
<keyword evidence="2" id="KW-1133">Transmembrane helix</keyword>
<feature type="transmembrane region" description="Helical" evidence="2">
    <location>
        <begin position="760"/>
        <end position="782"/>
    </location>
</feature>
<keyword evidence="3" id="KW-0732">Signal</keyword>
<sequence length="1591" mass="177894">MTLAVIGALALARAVDALPQCSVSSASMAAVTARADDGAKATTLEIAGRGGDPYDATTLDATKKRCFDDYVFESASDATRRWVLMSWPATSALTNATSFANATFDVDGSARATLRPDVEGKYSAALVDTNGCYASQTLEVEVSWTCETSTNTAVAAAFIAFAAFCAYSFGRNLESSDFEDKRNVILDVGASYKMIGSGEADAELDDEYKRELDELTQEIKSEHITYVTKIDLDRDLKNILVDKKKSARERAAKEAGLWNEAEEQFQKNLYAKERAERRRSMVGEQLVATASKLMAWVKYTVRLRSATFALMFRYKLAKVLDKEYWSHNLLRFQLYIEFFAFTAFAWRRSSHSNEMYRDAIADVFFYPGLFGPDMTERGAKTELTNWFVVLLFGVVICPVVVKFCGRVRDHFDQCMWAFAEYVELGGDKTLAQYSDDPDAESGGGAQVDEETVQVNKLAKVHAMMSKTMRRVLLQPVAMRDDFTPVRDREKQRVKVVPDVAWENGSDEAILRTVRLETTSPLNLRLIPREAAERMELMAEYALRRRTYSKRVGDFRDRVKAVGFVLRVLILRVALVPMVFASLGFLMVTTSFTPTPWIHVSKDPSASFGDNLMISLFVGLGAIAVSMKMAVVSETLEPNLRPVPIFEMLSIFLKVSLATIAAYMEGELPGHGVPALDSVARLESLNSLRNIMPVVVCLVLLVAHMKIQSLRGFGQKRNESRAGAFGGAFMFAVVTYFSRIFNNPPWMSHGLVPHTGGSNWTRPGVVIGIIMTLIAMVMVRVFNHSFGDHKCIRSELENLSDPEQVEKIEKIMTPEFIKEQVEAENRRDRVVALVAFYNLLSTEQRTQLLSPLVKKTKMPRASQTKDGENEDVGDAWDTASDAFEELGIIMHCVIDDPDQEFLQVAGEGFIRSVIHAYVQGTVEIALWCDDGSPASTWEAVKSIVSTVKDCIKGGESKTFQATVATVSMECIQSFDFANLMSTLLFKAHDIDLDMYGEDYVVSARMFRQIIDDAFEIPPRPIAKKLTHAITHVRDPDTDEVRRLDKAERVTYVARSWLRQEVKAKNRPELNWFSSLGYYAAVGRLQNEADEERLELAHDFMKTLLDASLSTDKQISFYSIRTLATLVRVGDAGPSVFAVDGLKVLFECMEAHAGSSKETFVSEILYALTNADACRSEFLSALSHLIVSMEPGKEREKIHAIELLHQSIKLEMSAVYRVMNTKSDGGEVSKKSYKAFISMSAAQFVHDALYGMLIDDEAETRELSIHALVDLITLFVWGTEGNFYDFEVPVTGSYTDAAFERFVDEAKRKMPGGALMSKTMYRRIYGDIKVQGLQKDTDKLIAVLLKIVNTDDNAGVRAAAERGISDMRALLSDDSALMAITLYDESSDVRDVRGAAPSRETLHNVSAIIHSSVERQRQKDETISKLRLNDFWRKMKEREHSGNSHRQAKSTRGGRVEIERDSDPSKGPAPPIGGRMTMVKGTTGFKRVPDQATPKIVRHPPPPPPTERLERQRRARSALHADRLAKREAASDRWYGGENFRRQRSIESANNEASEVVVGSSIAALNERPTFTAPRYGTTKVPREFRRAPRPQE</sequence>
<gene>
    <name evidence="4" type="ORF">OLUC0939_LOCUS3768</name>
</gene>
<dbReference type="EMBL" id="HBDX01004375">
    <property type="protein sequence ID" value="CAD8223044.1"/>
    <property type="molecule type" value="Transcribed_RNA"/>
</dbReference>
<evidence type="ECO:0000256" key="3">
    <source>
        <dbReference type="SAM" id="SignalP"/>
    </source>
</evidence>
<organism evidence="4">
    <name type="scientific">Ostreococcus sp. 'lucimarinus'</name>
    <dbReference type="NCBI Taxonomy" id="242159"/>
    <lineage>
        <taxon>Eukaryota</taxon>
        <taxon>Viridiplantae</taxon>
        <taxon>Chlorophyta</taxon>
        <taxon>Mamiellophyceae</taxon>
        <taxon>Mamiellales</taxon>
        <taxon>Bathycoccaceae</taxon>
        <taxon>Ostreococcus</taxon>
    </lineage>
</organism>
<name>A0A7R9XQU7_9CHLO</name>
<feature type="transmembrane region" description="Helical" evidence="2">
    <location>
        <begin position="386"/>
        <end position="405"/>
    </location>
</feature>
<evidence type="ECO:0000256" key="2">
    <source>
        <dbReference type="SAM" id="Phobius"/>
    </source>
</evidence>
<feature type="region of interest" description="Disordered" evidence="1">
    <location>
        <begin position="1489"/>
        <end position="1522"/>
    </location>
</feature>
<feature type="chain" id="PRO_5030699053" description="Armadillo-type fold" evidence="3">
    <location>
        <begin position="18"/>
        <end position="1591"/>
    </location>
</feature>
<dbReference type="SUPFAM" id="SSF48371">
    <property type="entry name" value="ARM repeat"/>
    <property type="match status" value="1"/>
</dbReference>
<feature type="region of interest" description="Disordered" evidence="1">
    <location>
        <begin position="1435"/>
        <end position="1476"/>
    </location>
</feature>
<feature type="transmembrane region" description="Helical" evidence="2">
    <location>
        <begin position="683"/>
        <end position="702"/>
    </location>
</feature>